<keyword evidence="4" id="KW-1185">Reference proteome</keyword>
<sequence>MPSKFSSVSKALLLFLAASPSLATPILESDTAGTPTNVDIKPRATGDQAEPIEASFDVTGWPLSAEFNCYVMLCVLGGNRDFQRIEDPSERRTHYQQSGAKFTPFHTGELDKRNAERLDDSTDSGEEFPWESLAQGGTGAHLFPTTMAEQRAQGSSLGGRFRSTRQATPINRGDWIRITFRGYSRGGYCEALFKDPPDFSICDRNIKEHIGGHPEYRMDDYDQVMGSDYKLHLFRGSKKRSEEQSRVDVSAVKDRGIPEEGMTLVERDDVSEYEGSDMCVELPGGTNTCD</sequence>
<dbReference type="OrthoDB" id="2748312at2759"/>
<dbReference type="InParanoid" id="W3XFA9"/>
<dbReference type="Proteomes" id="UP000030651">
    <property type="component" value="Unassembled WGS sequence"/>
</dbReference>
<evidence type="ECO:0000313" key="4">
    <source>
        <dbReference type="Proteomes" id="UP000030651"/>
    </source>
</evidence>
<dbReference type="STRING" id="1229662.W3XFA9"/>
<feature type="signal peptide" evidence="1">
    <location>
        <begin position="1"/>
        <end position="23"/>
    </location>
</feature>
<organism evidence="3 4">
    <name type="scientific">Pestalotiopsis fici (strain W106-1 / CGMCC3.15140)</name>
    <dbReference type="NCBI Taxonomy" id="1229662"/>
    <lineage>
        <taxon>Eukaryota</taxon>
        <taxon>Fungi</taxon>
        <taxon>Dikarya</taxon>
        <taxon>Ascomycota</taxon>
        <taxon>Pezizomycotina</taxon>
        <taxon>Sordariomycetes</taxon>
        <taxon>Xylariomycetidae</taxon>
        <taxon>Amphisphaeriales</taxon>
        <taxon>Sporocadaceae</taxon>
        <taxon>Pestalotiopsis</taxon>
    </lineage>
</organism>
<evidence type="ECO:0000259" key="2">
    <source>
        <dbReference type="Pfam" id="PF14040"/>
    </source>
</evidence>
<protein>
    <recommendedName>
        <fullName evidence="2">Deoxyribonuclease NucA/NucB domain-containing protein</fullName>
    </recommendedName>
</protein>
<evidence type="ECO:0000256" key="1">
    <source>
        <dbReference type="SAM" id="SignalP"/>
    </source>
</evidence>
<dbReference type="RefSeq" id="XP_007832539.1">
    <property type="nucleotide sequence ID" value="XM_007834348.1"/>
</dbReference>
<dbReference type="EMBL" id="KI912111">
    <property type="protein sequence ID" value="ETS83891.1"/>
    <property type="molecule type" value="Genomic_DNA"/>
</dbReference>
<dbReference type="InterPro" id="IPR029476">
    <property type="entry name" value="DNase_NucA_NucB"/>
</dbReference>
<dbReference type="eggNOG" id="ENOG502S98M">
    <property type="taxonomic scope" value="Eukaryota"/>
</dbReference>
<keyword evidence="1" id="KW-0732">Signal</keyword>
<reference evidence="4" key="1">
    <citation type="journal article" date="2015" name="BMC Genomics">
        <title>Genomic and transcriptomic analysis of the endophytic fungus Pestalotiopsis fici reveals its lifestyle and high potential for synthesis of natural products.</title>
        <authorList>
            <person name="Wang X."/>
            <person name="Zhang X."/>
            <person name="Liu L."/>
            <person name="Xiang M."/>
            <person name="Wang W."/>
            <person name="Sun X."/>
            <person name="Che Y."/>
            <person name="Guo L."/>
            <person name="Liu G."/>
            <person name="Guo L."/>
            <person name="Wang C."/>
            <person name="Yin W.B."/>
            <person name="Stadler M."/>
            <person name="Zhang X."/>
            <person name="Liu X."/>
        </authorList>
    </citation>
    <scope>NUCLEOTIDE SEQUENCE [LARGE SCALE GENOMIC DNA]</scope>
    <source>
        <strain evidence="4">W106-1 / CGMCC3.15140</strain>
    </source>
</reference>
<proteinExistence type="predicted"/>
<name>W3XFA9_PESFW</name>
<dbReference type="GeneID" id="19270780"/>
<dbReference type="KEGG" id="pfy:PFICI_05767"/>
<dbReference type="HOGENOM" id="CLU_960111_0_0_1"/>
<dbReference type="OMA" id="CWAILCK"/>
<dbReference type="AlphaFoldDB" id="W3XFA9"/>
<accession>W3XFA9</accession>
<feature type="domain" description="Deoxyribonuclease NucA/NucB" evidence="2">
    <location>
        <begin position="84"/>
        <end position="161"/>
    </location>
</feature>
<gene>
    <name evidence="3" type="ORF">PFICI_05767</name>
</gene>
<feature type="chain" id="PRO_5004835024" description="Deoxyribonuclease NucA/NucB domain-containing protein" evidence="1">
    <location>
        <begin position="24"/>
        <end position="290"/>
    </location>
</feature>
<evidence type="ECO:0000313" key="3">
    <source>
        <dbReference type="EMBL" id="ETS83891.1"/>
    </source>
</evidence>
<dbReference type="Pfam" id="PF14040">
    <property type="entry name" value="DNase_NucA_NucB"/>
    <property type="match status" value="1"/>
</dbReference>